<dbReference type="SUPFAM" id="SSF56281">
    <property type="entry name" value="Metallo-hydrolase/oxidoreductase"/>
    <property type="match status" value="1"/>
</dbReference>
<name>A0ABQ1IJB6_9PROT</name>
<dbReference type="InterPro" id="IPR036866">
    <property type="entry name" value="RibonucZ/Hydroxyglut_hydro"/>
</dbReference>
<comment type="caution">
    <text evidence="1">The sequence shown here is derived from an EMBL/GenBank/DDBJ whole genome shotgun (WGS) entry which is preliminary data.</text>
</comment>
<evidence type="ECO:0000313" key="2">
    <source>
        <dbReference type="Proteomes" id="UP000603352"/>
    </source>
</evidence>
<dbReference type="EMBL" id="BMDZ01000027">
    <property type="protein sequence ID" value="GGB42470.1"/>
    <property type="molecule type" value="Genomic_DNA"/>
</dbReference>
<dbReference type="Gene3D" id="3.60.15.10">
    <property type="entry name" value="Ribonuclease Z/Hydroxyacylglutathione hydrolase-like"/>
    <property type="match status" value="1"/>
</dbReference>
<reference evidence="2" key="1">
    <citation type="journal article" date="2019" name="Int. J. Syst. Evol. Microbiol.">
        <title>The Global Catalogue of Microorganisms (GCM) 10K type strain sequencing project: providing services to taxonomists for standard genome sequencing and annotation.</title>
        <authorList>
            <consortium name="The Broad Institute Genomics Platform"/>
            <consortium name="The Broad Institute Genome Sequencing Center for Infectious Disease"/>
            <person name="Wu L."/>
            <person name="Ma J."/>
        </authorList>
    </citation>
    <scope>NUCLEOTIDE SEQUENCE [LARGE SCALE GENOMIC DNA]</scope>
    <source>
        <strain evidence="2">CGMCC 1.10188</strain>
    </source>
</reference>
<protein>
    <recommendedName>
        <fullName evidence="3">Metallo-beta-lactamase domain-containing protein</fullName>
    </recommendedName>
</protein>
<dbReference type="Proteomes" id="UP000603352">
    <property type="component" value="Unassembled WGS sequence"/>
</dbReference>
<gene>
    <name evidence="1" type="ORF">GCM10011505_24800</name>
</gene>
<accession>A0ABQ1IJB6</accession>
<sequence>MAVGRASMDGLWCGQGMAHLLRLYADAGTDPATAPADGLALFDFGSGGRALTMARDAHGMSPPVASVIAQLQRQMAAGSTPRLDLVLVSHQDGDHWLLLTELMNQVEALAIPLVVGHILKGGTLWAPDASAVITRLARYTADADTDLTYFTTNQSSYAVAGGNVVDTFALGDLKVRTMISNVASAKTSPSIRRNCASTVALLQLDRLAMILPGDATFETLAQCNAVLAQWQPYGSPLPWIYMMSAPHHGALATMNASTRAGEVDLAALDAFIAYTRPYSVIASAGTKNNHRHPRSIIILKMVRYAGFDEFPPHPLVTYGELAEDRFPMPVETDSEWRVIDRVRQNVYTTVLNLTTPGLTADWLFEMTLNSHSTEVRPFDAGAPGILNVPDTDPMTLVADLINAKQPHDNDMEDGLSRLNAMSRLDARSPETPSGVGAMADQIHSRFSRTMAPIRRVRPCATRKAG</sequence>
<organism evidence="1 2">
    <name type="scientific">Tistrella bauzanensis</name>
    <dbReference type="NCBI Taxonomy" id="657419"/>
    <lineage>
        <taxon>Bacteria</taxon>
        <taxon>Pseudomonadati</taxon>
        <taxon>Pseudomonadota</taxon>
        <taxon>Alphaproteobacteria</taxon>
        <taxon>Geminicoccales</taxon>
        <taxon>Geminicoccaceae</taxon>
        <taxon>Tistrella</taxon>
    </lineage>
</organism>
<evidence type="ECO:0008006" key="3">
    <source>
        <dbReference type="Google" id="ProtNLM"/>
    </source>
</evidence>
<keyword evidence="2" id="KW-1185">Reference proteome</keyword>
<proteinExistence type="predicted"/>
<evidence type="ECO:0000313" key="1">
    <source>
        <dbReference type="EMBL" id="GGB42470.1"/>
    </source>
</evidence>